<organism evidence="2 3">
    <name type="scientific">Aspergillus pseudotamarii</name>
    <dbReference type="NCBI Taxonomy" id="132259"/>
    <lineage>
        <taxon>Eukaryota</taxon>
        <taxon>Fungi</taxon>
        <taxon>Dikarya</taxon>
        <taxon>Ascomycota</taxon>
        <taxon>Pezizomycotina</taxon>
        <taxon>Eurotiomycetes</taxon>
        <taxon>Eurotiomycetidae</taxon>
        <taxon>Eurotiales</taxon>
        <taxon>Aspergillaceae</taxon>
        <taxon>Aspergillus</taxon>
        <taxon>Aspergillus subgen. Circumdati</taxon>
    </lineage>
</organism>
<protein>
    <submittedName>
        <fullName evidence="2">Uncharacterized protein</fullName>
    </submittedName>
</protein>
<feature type="transmembrane region" description="Helical" evidence="1">
    <location>
        <begin position="113"/>
        <end position="131"/>
    </location>
</feature>
<dbReference type="Proteomes" id="UP000325672">
    <property type="component" value="Unassembled WGS sequence"/>
</dbReference>
<evidence type="ECO:0000313" key="2">
    <source>
        <dbReference type="EMBL" id="KAE8132775.1"/>
    </source>
</evidence>
<keyword evidence="1" id="KW-0472">Membrane</keyword>
<sequence>MLVYNIKKIWTSHVTGYERKFAWLSIAEGLERKLRGAFQGEHRKTITVTLKMNIYRADGVARGTIVYSIHLLRVWTCCMYIHRTDLGHAGVLLELRSRSTFLQSISRVQRSPGTLFVILFFLLSPLPFPSFSLSPRMVRFFLTIVLAVIPYSSPRSVDH</sequence>
<accession>A0A5N6SDS9</accession>
<evidence type="ECO:0000256" key="1">
    <source>
        <dbReference type="SAM" id="Phobius"/>
    </source>
</evidence>
<dbReference type="RefSeq" id="XP_031908838.1">
    <property type="nucleotide sequence ID" value="XM_032052425.1"/>
</dbReference>
<proteinExistence type="predicted"/>
<gene>
    <name evidence="2" type="ORF">BDV38DRAFT_199566</name>
</gene>
<evidence type="ECO:0000313" key="3">
    <source>
        <dbReference type="Proteomes" id="UP000325672"/>
    </source>
</evidence>
<keyword evidence="1" id="KW-0812">Transmembrane</keyword>
<dbReference type="EMBL" id="ML743626">
    <property type="protein sequence ID" value="KAE8132775.1"/>
    <property type="molecule type" value="Genomic_DNA"/>
</dbReference>
<name>A0A5N6SDS9_ASPPS</name>
<dbReference type="GeneID" id="43636635"/>
<reference evidence="2 3" key="1">
    <citation type="submission" date="2019-04" db="EMBL/GenBank/DDBJ databases">
        <title>Friends and foes A comparative genomics study of 23 Aspergillus species from section Flavi.</title>
        <authorList>
            <consortium name="DOE Joint Genome Institute"/>
            <person name="Kjaerbolling I."/>
            <person name="Vesth T."/>
            <person name="Frisvad J.C."/>
            <person name="Nybo J.L."/>
            <person name="Theobald S."/>
            <person name="Kildgaard S."/>
            <person name="Isbrandt T."/>
            <person name="Kuo A."/>
            <person name="Sato A."/>
            <person name="Lyhne E.K."/>
            <person name="Kogle M.E."/>
            <person name="Wiebenga A."/>
            <person name="Kun R.S."/>
            <person name="Lubbers R.J."/>
            <person name="Makela M.R."/>
            <person name="Barry K."/>
            <person name="Chovatia M."/>
            <person name="Clum A."/>
            <person name="Daum C."/>
            <person name="Haridas S."/>
            <person name="He G."/>
            <person name="LaButti K."/>
            <person name="Lipzen A."/>
            <person name="Mondo S."/>
            <person name="Riley R."/>
            <person name="Salamov A."/>
            <person name="Simmons B.A."/>
            <person name="Magnuson J.K."/>
            <person name="Henrissat B."/>
            <person name="Mortensen U.H."/>
            <person name="Larsen T.O."/>
            <person name="Devries R.P."/>
            <person name="Grigoriev I.V."/>
            <person name="Machida M."/>
            <person name="Baker S.E."/>
            <person name="Andersen M.R."/>
        </authorList>
    </citation>
    <scope>NUCLEOTIDE SEQUENCE [LARGE SCALE GENOMIC DNA]</scope>
    <source>
        <strain evidence="2 3">CBS 117625</strain>
    </source>
</reference>
<dbReference type="AlphaFoldDB" id="A0A5N6SDS9"/>
<keyword evidence="3" id="KW-1185">Reference proteome</keyword>
<keyword evidence="1" id="KW-1133">Transmembrane helix</keyword>